<keyword evidence="6" id="KW-0408">Iron</keyword>
<dbReference type="InterPro" id="IPR011257">
    <property type="entry name" value="DNA_glycosylase"/>
</dbReference>
<keyword evidence="3" id="KW-0479">Metal-binding</keyword>
<evidence type="ECO:0000256" key="1">
    <source>
        <dbReference type="ARBA" id="ARBA00001966"/>
    </source>
</evidence>
<feature type="domain" description="HhH-GPD" evidence="10">
    <location>
        <begin position="80"/>
        <end position="233"/>
    </location>
</feature>
<dbReference type="Proteomes" id="UP000199062">
    <property type="component" value="Unassembled WGS sequence"/>
</dbReference>
<dbReference type="GO" id="GO:0051539">
    <property type="term" value="F:4 iron, 4 sulfur cluster binding"/>
    <property type="evidence" value="ECO:0007669"/>
    <property type="project" value="InterPro"/>
</dbReference>
<proteinExistence type="inferred from homology"/>
<reference evidence="11 12" key="1">
    <citation type="submission" date="2016-10" db="EMBL/GenBank/DDBJ databases">
        <authorList>
            <person name="de Groot N.N."/>
        </authorList>
    </citation>
    <scope>NUCLEOTIDE SEQUENCE [LARGE SCALE GENOMIC DNA]</scope>
    <source>
        <strain evidence="11 12">CGMCC 1.10457</strain>
    </source>
</reference>
<dbReference type="PANTHER" id="PTHR42944">
    <property type="entry name" value="ADENINE DNA GLYCOSYLASE"/>
    <property type="match status" value="1"/>
</dbReference>
<gene>
    <name evidence="11" type="ORF">SAMN05216559_1847</name>
</gene>
<dbReference type="SUPFAM" id="SSF48150">
    <property type="entry name" value="DNA-glycosylase"/>
    <property type="match status" value="1"/>
</dbReference>
<dbReference type="SMART" id="SM00525">
    <property type="entry name" value="FES"/>
    <property type="match status" value="1"/>
</dbReference>
<keyword evidence="4" id="KW-0227">DNA damage</keyword>
<dbReference type="Gene3D" id="1.10.1670.10">
    <property type="entry name" value="Helix-hairpin-Helix base-excision DNA repair enzymes (C-terminal)"/>
    <property type="match status" value="1"/>
</dbReference>
<dbReference type="InterPro" id="IPR004035">
    <property type="entry name" value="Endouclease-III_FeS-bd_BS"/>
</dbReference>
<dbReference type="GO" id="GO:0032357">
    <property type="term" value="F:oxidized purine DNA binding"/>
    <property type="evidence" value="ECO:0007669"/>
    <property type="project" value="TreeGrafter"/>
</dbReference>
<keyword evidence="8" id="KW-0234">DNA repair</keyword>
<protein>
    <submittedName>
        <fullName evidence="11">A/G-specific DNA-adenine glycosylase</fullName>
    </submittedName>
</protein>
<dbReference type="STRING" id="767519.SAMN05216559_1847"/>
<evidence type="ECO:0000313" key="12">
    <source>
        <dbReference type="Proteomes" id="UP000199062"/>
    </source>
</evidence>
<dbReference type="GO" id="GO:0006284">
    <property type="term" value="P:base-excision repair"/>
    <property type="evidence" value="ECO:0007669"/>
    <property type="project" value="InterPro"/>
</dbReference>
<comment type="cofactor">
    <cofactor evidence="1">
        <name>[4Fe-4S] cluster</name>
        <dbReference type="ChEBI" id="CHEBI:49883"/>
    </cofactor>
</comment>
<evidence type="ECO:0000256" key="9">
    <source>
        <dbReference type="ARBA" id="ARBA00023295"/>
    </source>
</evidence>
<evidence type="ECO:0000256" key="3">
    <source>
        <dbReference type="ARBA" id="ARBA00022723"/>
    </source>
</evidence>
<dbReference type="RefSeq" id="WP_089816087.1">
    <property type="nucleotide sequence ID" value="NZ_FOZK01000002.1"/>
</dbReference>
<dbReference type="GO" id="GO:0035485">
    <property type="term" value="F:adenine/guanine mispair binding"/>
    <property type="evidence" value="ECO:0007669"/>
    <property type="project" value="TreeGrafter"/>
</dbReference>
<evidence type="ECO:0000256" key="6">
    <source>
        <dbReference type="ARBA" id="ARBA00023004"/>
    </source>
</evidence>
<dbReference type="Pfam" id="PF10576">
    <property type="entry name" value="EndIII_4Fe-2S"/>
    <property type="match status" value="1"/>
</dbReference>
<dbReference type="Gene3D" id="1.10.340.30">
    <property type="entry name" value="Hypothetical protein, domain 2"/>
    <property type="match status" value="1"/>
</dbReference>
<dbReference type="GO" id="GO:0000701">
    <property type="term" value="F:purine-specific mismatch base pair DNA N-glycosylase activity"/>
    <property type="evidence" value="ECO:0007669"/>
    <property type="project" value="TreeGrafter"/>
</dbReference>
<keyword evidence="7" id="KW-0411">Iron-sulfur</keyword>
<evidence type="ECO:0000256" key="7">
    <source>
        <dbReference type="ARBA" id="ARBA00023014"/>
    </source>
</evidence>
<dbReference type="EMBL" id="FOZK01000002">
    <property type="protein sequence ID" value="SFR97405.1"/>
    <property type="molecule type" value="Genomic_DNA"/>
</dbReference>
<dbReference type="GO" id="GO:0034039">
    <property type="term" value="F:8-oxo-7,8-dihydroguanine DNA N-glycosylase activity"/>
    <property type="evidence" value="ECO:0007669"/>
    <property type="project" value="TreeGrafter"/>
</dbReference>
<dbReference type="GO" id="GO:0046872">
    <property type="term" value="F:metal ion binding"/>
    <property type="evidence" value="ECO:0007669"/>
    <property type="project" value="UniProtKB-KW"/>
</dbReference>
<keyword evidence="5" id="KW-0378">Hydrolase</keyword>
<evidence type="ECO:0000256" key="8">
    <source>
        <dbReference type="ARBA" id="ARBA00023204"/>
    </source>
</evidence>
<dbReference type="Pfam" id="PF00730">
    <property type="entry name" value="HhH-GPD"/>
    <property type="match status" value="1"/>
</dbReference>
<dbReference type="InterPro" id="IPR023170">
    <property type="entry name" value="HhH_base_excis_C"/>
</dbReference>
<dbReference type="InterPro" id="IPR003265">
    <property type="entry name" value="HhH-GPD_domain"/>
</dbReference>
<evidence type="ECO:0000256" key="4">
    <source>
        <dbReference type="ARBA" id="ARBA00022763"/>
    </source>
</evidence>
<name>A0A1I6L1S0_9EURY</name>
<dbReference type="CDD" id="cd00056">
    <property type="entry name" value="ENDO3c"/>
    <property type="match status" value="1"/>
</dbReference>
<organism evidence="11 12">
    <name type="scientific">Halomicrobium zhouii</name>
    <dbReference type="NCBI Taxonomy" id="767519"/>
    <lineage>
        <taxon>Archaea</taxon>
        <taxon>Methanobacteriati</taxon>
        <taxon>Methanobacteriota</taxon>
        <taxon>Stenosarchaea group</taxon>
        <taxon>Halobacteria</taxon>
        <taxon>Halobacteriales</taxon>
        <taxon>Haloarculaceae</taxon>
        <taxon>Halomicrobium</taxon>
    </lineage>
</organism>
<sequence length="261" mass="29433">MKGGLPFGYTSASVAEIRENIDTEAAVVCLKDTAVDHPRVLIEAFIECIPDLLSWLETNGRDYPWRQTTDPWKVYSAEILLQRTRGDAVADIYDDFQDHFPTPRDLYEASEEEIREMVHSLGFVNHRTRTLKEIGELFVEEHAGKVPDSLDELTRPWRAGTYSARACQLFARGEPLALVDANYSRVIGRVLGYQMPDQPHKSDDVYELMEALVPKEPGLARAFNFAILDLGALICTPQNPRCETCPLQNACVYAGKQQLTD</sequence>
<keyword evidence="9" id="KW-0326">Glycosidase</keyword>
<evidence type="ECO:0000313" key="11">
    <source>
        <dbReference type="EMBL" id="SFR97405.1"/>
    </source>
</evidence>
<dbReference type="OrthoDB" id="206280at2157"/>
<evidence type="ECO:0000256" key="2">
    <source>
        <dbReference type="ARBA" id="ARBA00008343"/>
    </source>
</evidence>
<comment type="similarity">
    <text evidence="2">Belongs to the Nth/MutY family.</text>
</comment>
<dbReference type="GO" id="GO:0006298">
    <property type="term" value="P:mismatch repair"/>
    <property type="evidence" value="ECO:0007669"/>
    <property type="project" value="TreeGrafter"/>
</dbReference>
<dbReference type="PANTHER" id="PTHR42944:SF1">
    <property type="entry name" value="ADENINE DNA GLYCOSYLASE"/>
    <property type="match status" value="1"/>
</dbReference>
<dbReference type="InterPro" id="IPR003651">
    <property type="entry name" value="Endonuclease3_FeS-loop_motif"/>
</dbReference>
<accession>A0A1I6L1S0</accession>
<dbReference type="InterPro" id="IPR044298">
    <property type="entry name" value="MIG/MutY"/>
</dbReference>
<dbReference type="PROSITE" id="PS00764">
    <property type="entry name" value="ENDONUCLEASE_III_1"/>
    <property type="match status" value="1"/>
</dbReference>
<evidence type="ECO:0000259" key="10">
    <source>
        <dbReference type="SMART" id="SM00478"/>
    </source>
</evidence>
<dbReference type="SMART" id="SM00478">
    <property type="entry name" value="ENDO3c"/>
    <property type="match status" value="1"/>
</dbReference>
<dbReference type="AlphaFoldDB" id="A0A1I6L1S0"/>
<keyword evidence="12" id="KW-1185">Reference proteome</keyword>
<evidence type="ECO:0000256" key="5">
    <source>
        <dbReference type="ARBA" id="ARBA00022801"/>
    </source>
</evidence>